<name>A0A4Q0A1E5_9FUNG</name>
<evidence type="ECO:0000313" key="3">
    <source>
        <dbReference type="Proteomes" id="UP000268162"/>
    </source>
</evidence>
<gene>
    <name evidence="2" type="ORF">BJ085DRAFT_32603</name>
</gene>
<dbReference type="Proteomes" id="UP000268162">
    <property type="component" value="Unassembled WGS sequence"/>
</dbReference>
<proteinExistence type="predicted"/>
<sequence>MDPSNSGEQGPAGNDQFLPLAFLEHIYQSGYSDEALEDFIHTLQNNRTLETARVSRQVRRRAQDTQDRAPTTAAPPRRSTGSSSPETPPASDSGATRPRQTSGFLPIDRLDEPLSRRTRVGADRVPRRPADPGPGPIISDHVRFHGQFLPDHPKFSRLQRLVFNIDSCDGGAVPEYPVEAILHPDSRVYSSEKPRNINICLRFNKDLSKANSSVFTVGSIAAYAPMSFYDAPCADLMFFIASTRVSFRELGRYDNFTYGNYMHLMDRMKRNAWTPNERELQPIAFCRLGIDNNFTVEQDVAPVSGSFIYVKLLRSHASSKKIDLQYVEVRGFTGSCISYSSEIN</sequence>
<reference evidence="3" key="1">
    <citation type="journal article" date="2018" name="Nat. Microbiol.">
        <title>Leveraging single-cell genomics to expand the fungal tree of life.</title>
        <authorList>
            <person name="Ahrendt S.R."/>
            <person name="Quandt C.A."/>
            <person name="Ciobanu D."/>
            <person name="Clum A."/>
            <person name="Salamov A."/>
            <person name="Andreopoulos B."/>
            <person name="Cheng J.F."/>
            <person name="Woyke T."/>
            <person name="Pelin A."/>
            <person name="Henrissat B."/>
            <person name="Reynolds N.K."/>
            <person name="Benny G.L."/>
            <person name="Smith M.E."/>
            <person name="James T.Y."/>
            <person name="Grigoriev I.V."/>
        </authorList>
    </citation>
    <scope>NUCLEOTIDE SEQUENCE [LARGE SCALE GENOMIC DNA]</scope>
    <source>
        <strain evidence="3">RSA 468</strain>
    </source>
</reference>
<evidence type="ECO:0000256" key="1">
    <source>
        <dbReference type="SAM" id="MobiDB-lite"/>
    </source>
</evidence>
<dbReference type="EMBL" id="ML002236">
    <property type="protein sequence ID" value="RKP39903.1"/>
    <property type="molecule type" value="Genomic_DNA"/>
</dbReference>
<dbReference type="OrthoDB" id="2351940at2759"/>
<dbReference type="AlphaFoldDB" id="A0A4Q0A1E5"/>
<organism evidence="2 3">
    <name type="scientific">Dimargaris cristalligena</name>
    <dbReference type="NCBI Taxonomy" id="215637"/>
    <lineage>
        <taxon>Eukaryota</taxon>
        <taxon>Fungi</taxon>
        <taxon>Fungi incertae sedis</taxon>
        <taxon>Zoopagomycota</taxon>
        <taxon>Kickxellomycotina</taxon>
        <taxon>Dimargaritomycetes</taxon>
        <taxon>Dimargaritales</taxon>
        <taxon>Dimargaritaceae</taxon>
        <taxon>Dimargaris</taxon>
    </lineage>
</organism>
<evidence type="ECO:0000313" key="2">
    <source>
        <dbReference type="EMBL" id="RKP39903.1"/>
    </source>
</evidence>
<keyword evidence="3" id="KW-1185">Reference proteome</keyword>
<protein>
    <submittedName>
        <fullName evidence="2">Uncharacterized protein</fullName>
    </submittedName>
</protein>
<dbReference type="STRING" id="215637.A0A4Q0A1E5"/>
<feature type="compositionally biased region" description="Basic and acidic residues" evidence="1">
    <location>
        <begin position="108"/>
        <end position="130"/>
    </location>
</feature>
<feature type="region of interest" description="Disordered" evidence="1">
    <location>
        <begin position="51"/>
        <end position="136"/>
    </location>
</feature>
<accession>A0A4Q0A1E5</accession>